<keyword evidence="4 8" id="KW-0808">Transferase</keyword>
<proteinExistence type="inferred from homology"/>
<evidence type="ECO:0000256" key="3">
    <source>
        <dbReference type="ARBA" id="ARBA00022676"/>
    </source>
</evidence>
<dbReference type="InterPro" id="IPR008166">
    <property type="entry name" value="Glyco_transf_92"/>
</dbReference>
<dbReference type="AlphaFoldDB" id="A0A0D8Y7I5"/>
<evidence type="ECO:0000256" key="4">
    <source>
        <dbReference type="ARBA" id="ARBA00022679"/>
    </source>
</evidence>
<protein>
    <recommendedName>
        <fullName evidence="8">Glycosyltransferase family 92 protein</fullName>
        <ecNumber evidence="8">2.4.1.-</ecNumber>
    </recommendedName>
</protein>
<keyword evidence="7" id="KW-0472">Membrane</keyword>
<evidence type="ECO:0000313" key="10">
    <source>
        <dbReference type="Proteomes" id="UP000053766"/>
    </source>
</evidence>
<evidence type="ECO:0000256" key="7">
    <source>
        <dbReference type="ARBA" id="ARBA00023136"/>
    </source>
</evidence>
<dbReference type="Pfam" id="PF01697">
    <property type="entry name" value="Glyco_transf_92"/>
    <property type="match status" value="1"/>
</dbReference>
<dbReference type="GO" id="GO:0016757">
    <property type="term" value="F:glycosyltransferase activity"/>
    <property type="evidence" value="ECO:0007669"/>
    <property type="project" value="UniProtKB-UniRule"/>
</dbReference>
<evidence type="ECO:0000256" key="5">
    <source>
        <dbReference type="ARBA" id="ARBA00022692"/>
    </source>
</evidence>
<gene>
    <name evidence="9" type="ORF">DICVIV_03235</name>
</gene>
<dbReference type="InterPro" id="IPR052012">
    <property type="entry name" value="GTase_92"/>
</dbReference>
<keyword evidence="3 8" id="KW-0328">Glycosyltransferase</keyword>
<evidence type="ECO:0000256" key="8">
    <source>
        <dbReference type="RuleBase" id="RU366017"/>
    </source>
</evidence>
<accession>A0A0D8Y7I5</accession>
<evidence type="ECO:0000256" key="1">
    <source>
        <dbReference type="ARBA" id="ARBA00004167"/>
    </source>
</evidence>
<keyword evidence="10" id="KW-1185">Reference proteome</keyword>
<reference evidence="10" key="2">
    <citation type="journal article" date="2016" name="Sci. Rep.">
        <title>Dictyocaulus viviparus genome, variome and transcriptome elucidate lungworm biology and support future intervention.</title>
        <authorList>
            <person name="McNulty S.N."/>
            <person name="Strube C."/>
            <person name="Rosa B.A."/>
            <person name="Martin J.C."/>
            <person name="Tyagi R."/>
            <person name="Choi Y.J."/>
            <person name="Wang Q."/>
            <person name="Hallsworth Pepin K."/>
            <person name="Zhang X."/>
            <person name="Ozersky P."/>
            <person name="Wilson R.K."/>
            <person name="Sternberg P.W."/>
            <person name="Gasser R.B."/>
            <person name="Mitreva M."/>
        </authorList>
    </citation>
    <scope>NUCLEOTIDE SEQUENCE [LARGE SCALE GENOMIC DNA]</scope>
    <source>
        <strain evidence="10">HannoverDv2000</strain>
    </source>
</reference>
<dbReference type="Proteomes" id="UP000053766">
    <property type="component" value="Unassembled WGS sequence"/>
</dbReference>
<dbReference type="PANTHER" id="PTHR21645">
    <property type="entry name" value="GLYCOSYLTRANSFERASE FAMILY 92 PROTEIN"/>
    <property type="match status" value="1"/>
</dbReference>
<reference evidence="9 10" key="1">
    <citation type="submission" date="2013-11" db="EMBL/GenBank/DDBJ databases">
        <title>Draft genome of the bovine lungworm Dictyocaulus viviparus.</title>
        <authorList>
            <person name="Mitreva M."/>
        </authorList>
    </citation>
    <scope>NUCLEOTIDE SEQUENCE [LARGE SCALE GENOMIC DNA]</scope>
    <source>
        <strain evidence="9 10">HannoverDv2000</strain>
    </source>
</reference>
<keyword evidence="6" id="KW-1133">Transmembrane helix</keyword>
<evidence type="ECO:0000313" key="9">
    <source>
        <dbReference type="EMBL" id="KJH50561.1"/>
    </source>
</evidence>
<dbReference type="GO" id="GO:0016020">
    <property type="term" value="C:membrane"/>
    <property type="evidence" value="ECO:0007669"/>
    <property type="project" value="UniProtKB-SubCell"/>
</dbReference>
<keyword evidence="5" id="KW-0812">Transmembrane</keyword>
<dbReference type="PANTHER" id="PTHR21645:SF8">
    <property type="entry name" value="GLYCOSYLTRANSFERASE FAMILY 92 PROTEIN F13G3.3"/>
    <property type="match status" value="1"/>
</dbReference>
<name>A0A0D8Y7I5_DICVI</name>
<dbReference type="OrthoDB" id="5809216at2759"/>
<comment type="similarity">
    <text evidence="2 8">Belongs to the glycosyltransferase 92 family.</text>
</comment>
<dbReference type="EC" id="2.4.1.-" evidence="8"/>
<sequence>MVAWNNETNLVTHGRMERITPHNVCRWISIFMTTPLLPNLQGLALSVGNKLIEIPFREPVLKQYDVVTCIAPLFGSEQWQQALLAAHVYRRLLKANCCLYRFGTHMHLYVRSMVSPVYKLLKIYEEEGYLTIQPWLRITLRTISELQFNPNVNVEFRNQAAAQTDCLLQYKESASYIALMDLDDLLIPRMGDTYLEEFAHLFNSMPNVAYLHYGKENTKLKAVKTATQFNLMETMSSIQFVQVSETGKVVADPRYLNTTWIHFPVFIAKGMERYNVPLHVNAITHHKHVELFNLMETMSSIQFVQVSETGKVVADPRYLNTTWIHFPVFIAKGMERYNVPLHVNAITHLKHVELVTSINRSTLSQKVWFLPNTVVEVAEQELIEKRNINEIQKDFERMRNRADVAKILPSLPTSYVYLKAIAQCFQETFYKLHYSGRNAEIKCPGPDRCLFPRGVPCYNSVAEFHSIDDGSRINLHFATDAKFTEQDGCQP</sequence>
<dbReference type="EMBL" id="KN716202">
    <property type="protein sequence ID" value="KJH50561.1"/>
    <property type="molecule type" value="Genomic_DNA"/>
</dbReference>
<comment type="subcellular location">
    <subcellularLocation>
        <location evidence="1">Membrane</location>
        <topology evidence="1">Single-pass membrane protein</topology>
    </subcellularLocation>
</comment>
<evidence type="ECO:0000256" key="6">
    <source>
        <dbReference type="ARBA" id="ARBA00022989"/>
    </source>
</evidence>
<organism evidence="9 10">
    <name type="scientific">Dictyocaulus viviparus</name>
    <name type="common">Bovine lungworm</name>
    <dbReference type="NCBI Taxonomy" id="29172"/>
    <lineage>
        <taxon>Eukaryota</taxon>
        <taxon>Metazoa</taxon>
        <taxon>Ecdysozoa</taxon>
        <taxon>Nematoda</taxon>
        <taxon>Chromadorea</taxon>
        <taxon>Rhabditida</taxon>
        <taxon>Rhabditina</taxon>
        <taxon>Rhabditomorpha</taxon>
        <taxon>Strongyloidea</taxon>
        <taxon>Metastrongylidae</taxon>
        <taxon>Dictyocaulus</taxon>
    </lineage>
</organism>
<evidence type="ECO:0000256" key="2">
    <source>
        <dbReference type="ARBA" id="ARBA00007647"/>
    </source>
</evidence>